<dbReference type="InterPro" id="IPR001851">
    <property type="entry name" value="ABC_transp_permease"/>
</dbReference>
<feature type="transmembrane region" description="Helical" evidence="6">
    <location>
        <begin position="358"/>
        <end position="377"/>
    </location>
</feature>
<evidence type="ECO:0000313" key="8">
    <source>
        <dbReference type="Proteomes" id="UP000295198"/>
    </source>
</evidence>
<feature type="transmembrane region" description="Helical" evidence="6">
    <location>
        <begin position="140"/>
        <end position="159"/>
    </location>
</feature>
<feature type="transmembrane region" description="Helical" evidence="6">
    <location>
        <begin position="110"/>
        <end position="134"/>
    </location>
</feature>
<accession>A0A4Q4ZDU5</accession>
<feature type="transmembrane region" description="Helical" evidence="6">
    <location>
        <begin position="57"/>
        <end position="76"/>
    </location>
</feature>
<dbReference type="Pfam" id="PF02653">
    <property type="entry name" value="BPD_transp_2"/>
    <property type="match status" value="1"/>
</dbReference>
<keyword evidence="5 6" id="KW-0472">Membrane</keyword>
<dbReference type="GO" id="GO:0005886">
    <property type="term" value="C:plasma membrane"/>
    <property type="evidence" value="ECO:0007669"/>
    <property type="project" value="UniProtKB-SubCell"/>
</dbReference>
<dbReference type="EMBL" id="SDKM01000012">
    <property type="protein sequence ID" value="RYP86212.1"/>
    <property type="molecule type" value="Genomic_DNA"/>
</dbReference>
<evidence type="ECO:0000313" key="7">
    <source>
        <dbReference type="EMBL" id="RYP86212.1"/>
    </source>
</evidence>
<gene>
    <name evidence="7" type="ORF">EKO23_09645</name>
</gene>
<name>A0A4Q4ZDU5_9ACTN</name>
<feature type="transmembrane region" description="Helical" evidence="6">
    <location>
        <begin position="213"/>
        <end position="232"/>
    </location>
</feature>
<dbReference type="Proteomes" id="UP000295198">
    <property type="component" value="Unassembled WGS sequence"/>
</dbReference>
<evidence type="ECO:0000256" key="5">
    <source>
        <dbReference type="ARBA" id="ARBA00023136"/>
    </source>
</evidence>
<evidence type="ECO:0000256" key="1">
    <source>
        <dbReference type="ARBA" id="ARBA00004651"/>
    </source>
</evidence>
<dbReference type="RefSeq" id="WP_134716641.1">
    <property type="nucleotide sequence ID" value="NZ_SDKM01000012.1"/>
</dbReference>
<keyword evidence="2" id="KW-1003">Cell membrane</keyword>
<feature type="transmembrane region" description="Helical" evidence="6">
    <location>
        <begin position="82"/>
        <end position="103"/>
    </location>
</feature>
<evidence type="ECO:0000256" key="6">
    <source>
        <dbReference type="SAM" id="Phobius"/>
    </source>
</evidence>
<keyword evidence="4 6" id="KW-1133">Transmembrane helix</keyword>
<dbReference type="GO" id="GO:0022857">
    <property type="term" value="F:transmembrane transporter activity"/>
    <property type="evidence" value="ECO:0007669"/>
    <property type="project" value="InterPro"/>
</dbReference>
<evidence type="ECO:0000256" key="4">
    <source>
        <dbReference type="ARBA" id="ARBA00022989"/>
    </source>
</evidence>
<organism evidence="7 8">
    <name type="scientific">Nocardioides guangzhouensis</name>
    <dbReference type="NCBI Taxonomy" id="2497878"/>
    <lineage>
        <taxon>Bacteria</taxon>
        <taxon>Bacillati</taxon>
        <taxon>Actinomycetota</taxon>
        <taxon>Actinomycetes</taxon>
        <taxon>Propionibacteriales</taxon>
        <taxon>Nocardioidaceae</taxon>
        <taxon>Nocardioides</taxon>
    </lineage>
</organism>
<feature type="transmembrane region" description="Helical" evidence="6">
    <location>
        <begin position="334"/>
        <end position="351"/>
    </location>
</feature>
<comment type="caution">
    <text evidence="7">The sequence shown here is derived from an EMBL/GenBank/DDBJ whole genome shotgun (WGS) entry which is preliminary data.</text>
</comment>
<sequence>MSVVVPAAGTAAAPGAPLPDRQSKIIRWTAYFLAGFVLVSLTRVVTGADDINSTGALRAALVATIPILMAGLGGLWSERSGVVNIGLEGMMILGTLGAGYYGYNHGLVAGLLGAIAFGAIGGALHALVCVIFGVDHIVSGVAINIIAAGLAAFLAEEWFTDLEGGGPTQSPPLPEVPTITIGPLADFCSEMQDKGWFLVSDLFSLLGVLVDRMSILTLVALVLVPITGWILWRTPFGLRTRSTGESPSAAESLGVNVYLYKFIAVTVSGCLAGFAGAYLATVSSSGYQNGMTGGMGYIGLAAMIFGNWRPGGLLVGAVLFGYTQAVQLRNGEQSLHALLLAIAVLLLWVAFTQFRRKATYQAIGSVVAAALALLWYLTTDEVPREFTGMAPYVATLLVLALASQQLRMPAADGQIYRKGSAG</sequence>
<comment type="subcellular location">
    <subcellularLocation>
        <location evidence="1">Cell membrane</location>
        <topology evidence="1">Multi-pass membrane protein</topology>
    </subcellularLocation>
</comment>
<feature type="transmembrane region" description="Helical" evidence="6">
    <location>
        <begin position="294"/>
        <end position="322"/>
    </location>
</feature>
<feature type="transmembrane region" description="Helical" evidence="6">
    <location>
        <begin position="258"/>
        <end position="282"/>
    </location>
</feature>
<evidence type="ECO:0000256" key="3">
    <source>
        <dbReference type="ARBA" id="ARBA00022692"/>
    </source>
</evidence>
<dbReference type="CDD" id="cd06580">
    <property type="entry name" value="TM_PBP1_transp_TpRbsC_like"/>
    <property type="match status" value="1"/>
</dbReference>
<reference evidence="7 8" key="1">
    <citation type="submission" date="2019-01" db="EMBL/GenBank/DDBJ databases">
        <title>Nocardioides guangzhouensis sp. nov., an actinobacterium isolated from soil.</title>
        <authorList>
            <person name="Fu Y."/>
            <person name="Cai Y."/>
            <person name="Lin Z."/>
            <person name="Chen P."/>
        </authorList>
    </citation>
    <scope>NUCLEOTIDE SEQUENCE [LARGE SCALE GENOMIC DNA]</scope>
    <source>
        <strain evidence="7 8">130</strain>
    </source>
</reference>
<evidence type="ECO:0000256" key="2">
    <source>
        <dbReference type="ARBA" id="ARBA00022475"/>
    </source>
</evidence>
<dbReference type="AlphaFoldDB" id="A0A4Q4ZDU5"/>
<dbReference type="PANTHER" id="PTHR43370">
    <property type="entry name" value="SUGAR ABC TRANSPORTER INTEGRAL MEMBRANE PROTEIN-RELATED"/>
    <property type="match status" value="1"/>
</dbReference>
<dbReference type="OrthoDB" id="9792579at2"/>
<feature type="transmembrane region" description="Helical" evidence="6">
    <location>
        <begin position="25"/>
        <end position="45"/>
    </location>
</feature>
<proteinExistence type="predicted"/>
<keyword evidence="3 6" id="KW-0812">Transmembrane</keyword>
<protein>
    <submittedName>
        <fullName evidence="7">ABC transporter permease</fullName>
    </submittedName>
</protein>
<keyword evidence="8" id="KW-1185">Reference proteome</keyword>
<dbReference type="PANTHER" id="PTHR43370:SF1">
    <property type="entry name" value="GUANOSINE ABC TRANSPORTER PERMEASE PROTEIN NUPQ"/>
    <property type="match status" value="1"/>
</dbReference>